<evidence type="ECO:0000313" key="9">
    <source>
        <dbReference type="EMBL" id="CAD7243615.1"/>
    </source>
</evidence>
<dbReference type="InterPro" id="IPR027417">
    <property type="entry name" value="P-loop_NTPase"/>
</dbReference>
<dbReference type="SMART" id="SM00129">
    <property type="entry name" value="KISc"/>
    <property type="match status" value="1"/>
</dbReference>
<evidence type="ECO:0000256" key="5">
    <source>
        <dbReference type="PROSITE-ProRule" id="PRU00283"/>
    </source>
</evidence>
<accession>A0A7R9A0H1</accession>
<dbReference type="InterPro" id="IPR035892">
    <property type="entry name" value="C2_domain_sf"/>
</dbReference>
<feature type="domain" description="Kinesin motor" evidence="8">
    <location>
        <begin position="83"/>
        <end position="420"/>
    </location>
</feature>
<feature type="compositionally biased region" description="Low complexity" evidence="7">
    <location>
        <begin position="1046"/>
        <end position="1063"/>
    </location>
</feature>
<dbReference type="Proteomes" id="UP000677054">
    <property type="component" value="Unassembled WGS sequence"/>
</dbReference>
<dbReference type="PANTHER" id="PTHR47117">
    <property type="entry name" value="STAR-RELATED LIPID TRANSFER PROTEIN 9"/>
    <property type="match status" value="1"/>
</dbReference>
<dbReference type="Gene3D" id="2.60.40.150">
    <property type="entry name" value="C2 domain"/>
    <property type="match status" value="1"/>
</dbReference>
<dbReference type="EMBL" id="LR899983">
    <property type="protein sequence ID" value="CAD7243615.1"/>
    <property type="molecule type" value="Genomic_DNA"/>
</dbReference>
<dbReference type="SMART" id="SM00239">
    <property type="entry name" value="C2"/>
    <property type="match status" value="1"/>
</dbReference>
<evidence type="ECO:0000313" key="10">
    <source>
        <dbReference type="Proteomes" id="UP000677054"/>
    </source>
</evidence>
<dbReference type="InterPro" id="IPR008984">
    <property type="entry name" value="SMAD_FHA_dom_sf"/>
</dbReference>
<dbReference type="InterPro" id="IPR000253">
    <property type="entry name" value="FHA_dom"/>
</dbReference>
<keyword evidence="4 5" id="KW-0505">Motor protein</keyword>
<feature type="compositionally biased region" description="Basic and acidic residues" evidence="7">
    <location>
        <begin position="66"/>
        <end position="79"/>
    </location>
</feature>
<gene>
    <name evidence="9" type="ORF">DSTB1V02_LOCUS3531</name>
</gene>
<reference evidence="9" key="1">
    <citation type="submission" date="2020-11" db="EMBL/GenBank/DDBJ databases">
        <authorList>
            <person name="Tran Van P."/>
        </authorList>
    </citation>
    <scope>NUCLEOTIDE SEQUENCE</scope>
</reference>
<organism evidence="9">
    <name type="scientific">Darwinula stevensoni</name>
    <dbReference type="NCBI Taxonomy" id="69355"/>
    <lineage>
        <taxon>Eukaryota</taxon>
        <taxon>Metazoa</taxon>
        <taxon>Ecdysozoa</taxon>
        <taxon>Arthropoda</taxon>
        <taxon>Crustacea</taxon>
        <taxon>Oligostraca</taxon>
        <taxon>Ostracoda</taxon>
        <taxon>Podocopa</taxon>
        <taxon>Podocopida</taxon>
        <taxon>Darwinulocopina</taxon>
        <taxon>Darwinuloidea</taxon>
        <taxon>Darwinulidae</taxon>
        <taxon>Darwinula</taxon>
    </lineage>
</organism>
<feature type="binding site" evidence="5">
    <location>
        <begin position="170"/>
        <end position="177"/>
    </location>
    <ligand>
        <name>ATP</name>
        <dbReference type="ChEBI" id="CHEBI:30616"/>
    </ligand>
</feature>
<dbReference type="Pfam" id="PF00168">
    <property type="entry name" value="C2"/>
    <property type="match status" value="1"/>
</dbReference>
<keyword evidence="2 5" id="KW-0067">ATP-binding</keyword>
<dbReference type="GO" id="GO:0007018">
    <property type="term" value="P:microtubule-based movement"/>
    <property type="evidence" value="ECO:0007669"/>
    <property type="project" value="InterPro"/>
</dbReference>
<dbReference type="FunFam" id="2.60.200.20:FF:000034">
    <property type="entry name" value="kinesin-like protein KIF28P"/>
    <property type="match status" value="1"/>
</dbReference>
<dbReference type="Pfam" id="PF00498">
    <property type="entry name" value="FHA"/>
    <property type="match status" value="1"/>
</dbReference>
<feature type="region of interest" description="Disordered" evidence="7">
    <location>
        <begin position="35"/>
        <end position="79"/>
    </location>
</feature>
<dbReference type="PRINTS" id="PR00380">
    <property type="entry name" value="KINESINHEAVY"/>
</dbReference>
<comment type="similarity">
    <text evidence="5">Belongs to the TRAFAC class myosin-kinesin ATPase superfamily. Kinesin family.</text>
</comment>
<dbReference type="GO" id="GO:0003777">
    <property type="term" value="F:microtubule motor activity"/>
    <property type="evidence" value="ECO:0007669"/>
    <property type="project" value="InterPro"/>
</dbReference>
<protein>
    <recommendedName>
        <fullName evidence="8">Kinesin motor domain-containing protein</fullName>
    </recommendedName>
</protein>
<dbReference type="Gene3D" id="2.60.200.20">
    <property type="match status" value="1"/>
</dbReference>
<evidence type="ECO:0000256" key="1">
    <source>
        <dbReference type="ARBA" id="ARBA00022741"/>
    </source>
</evidence>
<feature type="region of interest" description="Disordered" evidence="7">
    <location>
        <begin position="1038"/>
        <end position="1063"/>
    </location>
</feature>
<dbReference type="Gene3D" id="3.40.850.10">
    <property type="entry name" value="Kinesin motor domain"/>
    <property type="match status" value="1"/>
</dbReference>
<evidence type="ECO:0000256" key="6">
    <source>
        <dbReference type="SAM" id="Coils"/>
    </source>
</evidence>
<dbReference type="InterPro" id="IPR036961">
    <property type="entry name" value="Kinesin_motor_dom_sf"/>
</dbReference>
<dbReference type="Pfam" id="PF12423">
    <property type="entry name" value="KIF1B"/>
    <property type="match status" value="1"/>
</dbReference>
<dbReference type="InterPro" id="IPR000008">
    <property type="entry name" value="C2_dom"/>
</dbReference>
<evidence type="ECO:0000256" key="4">
    <source>
        <dbReference type="ARBA" id="ARBA00023175"/>
    </source>
</evidence>
<dbReference type="SUPFAM" id="SSF49562">
    <property type="entry name" value="C2 domain (Calcium/lipid-binding domain, CaLB)"/>
    <property type="match status" value="1"/>
</dbReference>
<dbReference type="Pfam" id="PF00225">
    <property type="entry name" value="Kinesin"/>
    <property type="match status" value="1"/>
</dbReference>
<keyword evidence="10" id="KW-1185">Reference proteome</keyword>
<name>A0A7R9A0H1_9CRUS</name>
<dbReference type="OrthoDB" id="6341525at2759"/>
<dbReference type="EMBL" id="CAJPEV010000466">
    <property type="protein sequence ID" value="CAG0885568.1"/>
    <property type="molecule type" value="Genomic_DNA"/>
</dbReference>
<evidence type="ECO:0000256" key="7">
    <source>
        <dbReference type="SAM" id="MobiDB-lite"/>
    </source>
</evidence>
<dbReference type="InterPro" id="IPR022140">
    <property type="entry name" value="Kinesin-like_KIF1-typ"/>
</dbReference>
<dbReference type="GO" id="GO:0008017">
    <property type="term" value="F:microtubule binding"/>
    <property type="evidence" value="ECO:0007669"/>
    <property type="project" value="InterPro"/>
</dbReference>
<dbReference type="PROSITE" id="PS50067">
    <property type="entry name" value="KINESIN_MOTOR_2"/>
    <property type="match status" value="1"/>
</dbReference>
<dbReference type="CDD" id="cd00030">
    <property type="entry name" value="C2"/>
    <property type="match status" value="1"/>
</dbReference>
<dbReference type="GO" id="GO:0005524">
    <property type="term" value="F:ATP binding"/>
    <property type="evidence" value="ECO:0007669"/>
    <property type="project" value="UniProtKB-UniRule"/>
</dbReference>
<evidence type="ECO:0000256" key="3">
    <source>
        <dbReference type="ARBA" id="ARBA00023054"/>
    </source>
</evidence>
<evidence type="ECO:0000259" key="8">
    <source>
        <dbReference type="PROSITE" id="PS50067"/>
    </source>
</evidence>
<dbReference type="SUPFAM" id="SSF49879">
    <property type="entry name" value="SMAD/FHA domain"/>
    <property type="match status" value="1"/>
</dbReference>
<sequence length="1063" mass="119313">MDGKRTSIADPNGKDDKKNFTFDYSYWSHDGCKEEADGYVSPDPSHPNGRKFADQVRPSFPSRESSFLRREVGRSERHGTDLGARDAVALAGWDPIWTVSESDDFSRTEIRDATILGETPSLRPSDFARTLLQRVTDGLRSLQKRVFDDLGAGMLKNAWDGYNSTLFAYGQTGSGKSWSVIGYGPNKGIVPLFTEQLFQGVEAKKKTGDKIQFEVKFNMLEIYNEVVRDLLDASKNQKKGLKIRENPKKGFYAEGLKTVMVASYDDIKAKMDEGTLNRTVAATNMNATSSRAHTIVGITFTQKFKNAKNEETAKSSIVNLVDLAGSERVESTGATGSRLKEGASINLSLTCLGNCIHALAESSNGKKKKVPFRDSSLTKLLQNALGGNSKTVMIAAISPADINFDESLSTLRYADRAKQIKTTATINEDPTEKLLRELKEENEKLKAMLASGNMDLSGMGLSGTVVDKDALRKEWEEEMKARMMTNEKEMEEMRKTYEEKLKQMQGEQGASPAAAMKEIEKERKTTPHIYNLNFDPQLTGRVVHILKPGVQDVGNRRGKESSFVMLGPGIQESHALIVWDQKKNAVSVKPVNGDCRVLVNGTAILGETPLAHNDRLVFGTTQIWVYQNPKEANADKKKYPQITYDFAQEEIAAKAGIDMSAADSNTDMALLHEDLLEVLPAVEEANSISAELDKRAKFEIVIASPQMLGKEKGKTEVCVKMKNLENGMEYVWPKEKFLNRLYIMKEMYSNFEDEDEWELPVERDPFREDPNTEVRIGTVNIFLQPIAYMVELKEQLDIIDLKGKVGVMNVEVVPCNAKGKEYVEADDMFVDTPEELVGKELHFKVKILDCRGLPNKYKDIYCKYKDYMGDSEIKTKQAGDTANPDFNHEKFFSYKPVTKLLVDFLKNKSLVVDVMGKHRLRRSAMPRRADGVTTKDMLAADRDVFSKTSSLMNGFKIDERIVDPQKQSIIVELLLMKKTQARLQLKVDALKKMLELAERQGQGKIPTNFVRDIMKYPERAEELLSQLQDVDFSDEHYFKEGKNERSSSPSSTSSNSSSTCTLI</sequence>
<keyword evidence="3 6" id="KW-0175">Coiled coil</keyword>
<proteinExistence type="inferred from homology"/>
<feature type="coiled-coil region" evidence="6">
    <location>
        <begin position="431"/>
        <end position="507"/>
    </location>
</feature>
<dbReference type="SUPFAM" id="SSF52540">
    <property type="entry name" value="P-loop containing nucleoside triphosphate hydrolases"/>
    <property type="match status" value="1"/>
</dbReference>
<dbReference type="AlphaFoldDB" id="A0A7R9A0H1"/>
<evidence type="ECO:0000256" key="2">
    <source>
        <dbReference type="ARBA" id="ARBA00022840"/>
    </source>
</evidence>
<dbReference type="InterPro" id="IPR001752">
    <property type="entry name" value="Kinesin_motor_dom"/>
</dbReference>
<keyword evidence="1 5" id="KW-0547">Nucleotide-binding</keyword>